<reference evidence="3" key="2">
    <citation type="submission" date="2021-02" db="EMBL/GenBank/DDBJ databases">
        <title>Sulfurospirillum tamanensis sp. nov.</title>
        <authorList>
            <person name="Merkel A.Y."/>
        </authorList>
    </citation>
    <scope>NUCLEOTIDE SEQUENCE [LARGE SCALE GENOMIC DNA]</scope>
    <source>
        <strain evidence="3">T05b</strain>
    </source>
</reference>
<dbReference type="EMBL" id="JAFHKK010000026">
    <property type="protein sequence ID" value="MBN2965155.1"/>
    <property type="molecule type" value="Genomic_DNA"/>
</dbReference>
<name>A0ABS2WU38_9BACT</name>
<dbReference type="Gene3D" id="3.30.2310.20">
    <property type="entry name" value="RelE-like"/>
    <property type="match status" value="1"/>
</dbReference>
<dbReference type="InterPro" id="IPR035093">
    <property type="entry name" value="RelE/ParE_toxin_dom_sf"/>
</dbReference>
<accession>A0ABS2WU38</accession>
<keyword evidence="3" id="KW-1185">Reference proteome</keyword>
<evidence type="ECO:0000313" key="2">
    <source>
        <dbReference type="EMBL" id="MBN2965155.1"/>
    </source>
</evidence>
<protein>
    <submittedName>
        <fullName evidence="2">Type II toxin-antitoxin system RelE/ParE family toxin</fullName>
    </submittedName>
</protein>
<evidence type="ECO:0000256" key="1">
    <source>
        <dbReference type="ARBA" id="ARBA00022649"/>
    </source>
</evidence>
<comment type="caution">
    <text evidence="2">The sequence shown here is derived from an EMBL/GenBank/DDBJ whole genome shotgun (WGS) entry which is preliminary data.</text>
</comment>
<evidence type="ECO:0000313" key="3">
    <source>
        <dbReference type="Proteomes" id="UP000703590"/>
    </source>
</evidence>
<gene>
    <name evidence="2" type="ORF">JWV37_10210</name>
</gene>
<dbReference type="Proteomes" id="UP000703590">
    <property type="component" value="Unassembled WGS sequence"/>
</dbReference>
<keyword evidence="1" id="KW-1277">Toxin-antitoxin system</keyword>
<proteinExistence type="predicted"/>
<dbReference type="Pfam" id="PF05016">
    <property type="entry name" value="ParE_toxin"/>
    <property type="match status" value="1"/>
</dbReference>
<dbReference type="InterPro" id="IPR007712">
    <property type="entry name" value="RelE/ParE_toxin"/>
</dbReference>
<organism evidence="2 3">
    <name type="scientific">Sulfurospirillum tamanense</name>
    <dbReference type="NCBI Taxonomy" id="2813362"/>
    <lineage>
        <taxon>Bacteria</taxon>
        <taxon>Pseudomonadati</taxon>
        <taxon>Campylobacterota</taxon>
        <taxon>Epsilonproteobacteria</taxon>
        <taxon>Campylobacterales</taxon>
        <taxon>Sulfurospirillaceae</taxon>
        <taxon>Sulfurospirillum</taxon>
    </lineage>
</organism>
<reference evidence="2 3" key="1">
    <citation type="submission" date="2021-02" db="EMBL/GenBank/DDBJ databases">
        <title>Sulfurospirillum tamanensis sp. nov.</title>
        <authorList>
            <person name="Frolova A."/>
            <person name="Merkel A."/>
            <person name="Slobodkin A."/>
        </authorList>
    </citation>
    <scope>NUCLEOTIDE SEQUENCE [LARGE SCALE GENOMIC DNA]</scope>
    <source>
        <strain evidence="2 3">T05b</strain>
    </source>
</reference>
<reference evidence="2 3" key="3">
    <citation type="submission" date="2021-02" db="EMBL/GenBank/DDBJ databases">
        <authorList>
            <person name="Merkel A.Y."/>
        </authorList>
    </citation>
    <scope>NUCLEOTIDE SEQUENCE [LARGE SCALE GENOMIC DNA]</scope>
    <source>
        <strain evidence="2 3">T05b</strain>
    </source>
</reference>
<sequence>MEYIAQDSFKRALVLRSEFDEKIENLPFMPLKNRQSVYFSDLSVRDLIHKGYVIPYKIDNKNSIITVLGIYKYKNSIK</sequence>